<proteinExistence type="predicted"/>
<gene>
    <name evidence="1" type="ORF">RM539_09385</name>
</gene>
<sequence>MQVNTSVKKSQNTLGLVIVDGVGYRNFILSDFITQSLDTFDEVVIFSGLPSESFEMQEQVNVKIVELPVFKESGETWFWRKLKEVAHMQLHKNKFAGINYNLQKNFPVTKSKRALITKIIFRLTSKFHSEKWIRRFYKNQVSSLKNAEVHQLYRDLLKKEKPDLLFFTHQRPPYLAPLDYSAKKLGIKTCSFIFSWDNLPSKGRMAAPFDSFLVWSNLMKKELHYFYPETKNQPVEVVGTPQFEPYVLDRYRSSKADFYQKFDLNPSFKTICYSCGDASTSKNDPFYIKTIAQFIVQEKLAKEVNFLVRTSPAEDGSRFKDLVEKFSFIKWNYPKWELTRENHPEPWSQRVPLAEDLMDLRSLLENCDLNINMCSTMSLDFMLFDKPVINPTFGTGENYLYDDQKYLLYSHYERVVKSGAVAIVKNVDELLREINFSLNNPQARLQEQKELLKIQIGKPLKGTSQRIAKTLKEFSEA</sequence>
<organism evidence="1 2">
    <name type="scientific">Autumnicola musiva</name>
    <dbReference type="NCBI Taxonomy" id="3075589"/>
    <lineage>
        <taxon>Bacteria</taxon>
        <taxon>Pseudomonadati</taxon>
        <taxon>Bacteroidota</taxon>
        <taxon>Flavobacteriia</taxon>
        <taxon>Flavobacteriales</taxon>
        <taxon>Flavobacteriaceae</taxon>
        <taxon>Autumnicola</taxon>
    </lineage>
</organism>
<dbReference type="EMBL" id="JAVRHK010000005">
    <property type="protein sequence ID" value="MDT0676789.1"/>
    <property type="molecule type" value="Genomic_DNA"/>
</dbReference>
<evidence type="ECO:0000313" key="2">
    <source>
        <dbReference type="Proteomes" id="UP001262582"/>
    </source>
</evidence>
<dbReference type="SUPFAM" id="SSF53756">
    <property type="entry name" value="UDP-Glycosyltransferase/glycogen phosphorylase"/>
    <property type="match status" value="1"/>
</dbReference>
<dbReference type="InterPro" id="IPR043148">
    <property type="entry name" value="TagF_C"/>
</dbReference>
<dbReference type="Gene3D" id="3.40.50.12580">
    <property type="match status" value="1"/>
</dbReference>
<evidence type="ECO:0008006" key="3">
    <source>
        <dbReference type="Google" id="ProtNLM"/>
    </source>
</evidence>
<reference evidence="1 2" key="1">
    <citation type="submission" date="2023-09" db="EMBL/GenBank/DDBJ databases">
        <authorList>
            <person name="Rey-Velasco X."/>
        </authorList>
    </citation>
    <scope>NUCLEOTIDE SEQUENCE [LARGE SCALE GENOMIC DNA]</scope>
    <source>
        <strain evidence="1 2">F117</strain>
    </source>
</reference>
<name>A0ABU3D5X9_9FLAO</name>
<evidence type="ECO:0000313" key="1">
    <source>
        <dbReference type="EMBL" id="MDT0676789.1"/>
    </source>
</evidence>
<comment type="caution">
    <text evidence="1">The sequence shown here is derived from an EMBL/GenBank/DDBJ whole genome shotgun (WGS) entry which is preliminary data.</text>
</comment>
<dbReference type="Proteomes" id="UP001262582">
    <property type="component" value="Unassembled WGS sequence"/>
</dbReference>
<keyword evidence="2" id="KW-1185">Reference proteome</keyword>
<dbReference type="RefSeq" id="WP_311503131.1">
    <property type="nucleotide sequence ID" value="NZ_JAVRHK010000005.1"/>
</dbReference>
<accession>A0ABU3D5X9</accession>
<protein>
    <recommendedName>
        <fullName evidence="3">UDP-glycosyltransferase</fullName>
    </recommendedName>
</protein>